<comment type="caution">
    <text evidence="2">The sequence shown here is derived from an EMBL/GenBank/DDBJ whole genome shotgun (WGS) entry which is preliminary data.</text>
</comment>
<proteinExistence type="predicted"/>
<protein>
    <submittedName>
        <fullName evidence="2">Uncharacterized protein</fullName>
    </submittedName>
</protein>
<accession>A0A2T0THQ7</accession>
<sequence>MEPAAVTQLITVGATLCGVALTLATNAYLDRRKARDAHRLEALKVAADHSKWLRDERVKAYAGLSLAGEEVLQFLRAEVPELLGSGGAGQATADARWRELRTALRKAYNQVSLFGAEGPRTTALEIWRAARDGGNALLRDAAAGSDDLGVRTKEVTSRLGTTGDRFLDACREDVQAAVGFGTAPAALPPAS</sequence>
<keyword evidence="1" id="KW-0472">Membrane</keyword>
<feature type="transmembrane region" description="Helical" evidence="1">
    <location>
        <begin position="6"/>
        <end position="29"/>
    </location>
</feature>
<keyword evidence="1" id="KW-0812">Transmembrane</keyword>
<name>A0A2T0THQ7_9PSEU</name>
<dbReference type="RefSeq" id="WP_106186675.1">
    <property type="nucleotide sequence ID" value="NZ_PVTF01000002.1"/>
</dbReference>
<evidence type="ECO:0000313" key="2">
    <source>
        <dbReference type="EMBL" id="PRY45141.1"/>
    </source>
</evidence>
<evidence type="ECO:0000313" key="3">
    <source>
        <dbReference type="Proteomes" id="UP000239494"/>
    </source>
</evidence>
<reference evidence="2 3" key="1">
    <citation type="submission" date="2018-03" db="EMBL/GenBank/DDBJ databases">
        <title>Genomic Encyclopedia of Archaeal and Bacterial Type Strains, Phase II (KMG-II): from individual species to whole genera.</title>
        <authorList>
            <person name="Goeker M."/>
        </authorList>
    </citation>
    <scope>NUCLEOTIDE SEQUENCE [LARGE SCALE GENOMIC DNA]</scope>
    <source>
        <strain evidence="2 3">DSM 44720</strain>
    </source>
</reference>
<dbReference type="AlphaFoldDB" id="A0A2T0THQ7"/>
<gene>
    <name evidence="2" type="ORF">CLV43_102706</name>
</gene>
<dbReference type="OrthoDB" id="3620947at2"/>
<organism evidence="2 3">
    <name type="scientific">Umezawaea tangerina</name>
    <dbReference type="NCBI Taxonomy" id="84725"/>
    <lineage>
        <taxon>Bacteria</taxon>
        <taxon>Bacillati</taxon>
        <taxon>Actinomycetota</taxon>
        <taxon>Actinomycetes</taxon>
        <taxon>Pseudonocardiales</taxon>
        <taxon>Pseudonocardiaceae</taxon>
        <taxon>Umezawaea</taxon>
    </lineage>
</organism>
<keyword evidence="1" id="KW-1133">Transmembrane helix</keyword>
<keyword evidence="3" id="KW-1185">Reference proteome</keyword>
<dbReference type="EMBL" id="PVTF01000002">
    <property type="protein sequence ID" value="PRY45141.1"/>
    <property type="molecule type" value="Genomic_DNA"/>
</dbReference>
<evidence type="ECO:0000256" key="1">
    <source>
        <dbReference type="SAM" id="Phobius"/>
    </source>
</evidence>
<dbReference type="Proteomes" id="UP000239494">
    <property type="component" value="Unassembled WGS sequence"/>
</dbReference>